<reference evidence="1" key="4">
    <citation type="submission" date="2025-09" db="UniProtKB">
        <authorList>
            <consortium name="Ensembl"/>
        </authorList>
    </citation>
    <scope>IDENTIFICATION</scope>
</reference>
<reference evidence="2" key="2">
    <citation type="submission" date="2023-03" db="EMBL/GenBank/DDBJ databases">
        <authorList>
            <consortium name="Wellcome Sanger Institute Data Sharing"/>
        </authorList>
    </citation>
    <scope>NUCLEOTIDE SEQUENCE [LARGE SCALE GENOMIC DNA]</scope>
</reference>
<accession>A0AAX7SED1</accession>
<evidence type="ECO:0000313" key="1">
    <source>
        <dbReference type="Ensembl" id="ENSACLP00000042767.1"/>
    </source>
</evidence>
<evidence type="ECO:0000313" key="2">
    <source>
        <dbReference type="Proteomes" id="UP000265100"/>
    </source>
</evidence>
<reference evidence="1" key="3">
    <citation type="submission" date="2025-08" db="UniProtKB">
        <authorList>
            <consortium name="Ensembl"/>
        </authorList>
    </citation>
    <scope>IDENTIFICATION</scope>
</reference>
<organism evidence="1 2">
    <name type="scientific">Astatotilapia calliptera</name>
    <name type="common">Eastern happy</name>
    <name type="synonym">Chromis callipterus</name>
    <dbReference type="NCBI Taxonomy" id="8154"/>
    <lineage>
        <taxon>Eukaryota</taxon>
        <taxon>Metazoa</taxon>
        <taxon>Chordata</taxon>
        <taxon>Craniata</taxon>
        <taxon>Vertebrata</taxon>
        <taxon>Euteleostomi</taxon>
        <taxon>Actinopterygii</taxon>
        <taxon>Neopterygii</taxon>
        <taxon>Teleostei</taxon>
        <taxon>Neoteleostei</taxon>
        <taxon>Acanthomorphata</taxon>
        <taxon>Ovalentaria</taxon>
        <taxon>Cichlomorphae</taxon>
        <taxon>Cichliformes</taxon>
        <taxon>Cichlidae</taxon>
        <taxon>African cichlids</taxon>
        <taxon>Pseudocrenilabrinae</taxon>
        <taxon>Haplochromini</taxon>
        <taxon>Astatotilapia</taxon>
    </lineage>
</organism>
<dbReference type="Gene3D" id="3.40.50.12700">
    <property type="match status" value="1"/>
</dbReference>
<reference evidence="1 2" key="1">
    <citation type="submission" date="2018-05" db="EMBL/GenBank/DDBJ databases">
        <authorList>
            <person name="Datahose"/>
        </authorList>
    </citation>
    <scope>NUCLEOTIDE SEQUENCE</scope>
</reference>
<dbReference type="Proteomes" id="UP000265100">
    <property type="component" value="Chromosome 15"/>
</dbReference>
<proteinExistence type="predicted"/>
<dbReference type="AlphaFoldDB" id="A0AAX7SED1"/>
<sequence>ADSVKQALHTLFSASDTLRVPSAQPRSKSRSATKIRVTAPNCQDNASLSDPFVLVDITQRCLQVSHNPFINFAKTVSDSVVFSGPLPNLTRSDMFSRMFSLNYWLSEWCPKNNVGFIDNWETFWRKPASLQLLSSCYLPKLPLETVSAQKTN</sequence>
<dbReference type="Ensembl" id="ENSACLT00000054839.1">
    <property type="protein sequence ID" value="ENSACLP00000042767.1"/>
    <property type="gene ID" value="ENSACLG00000037224.1"/>
</dbReference>
<keyword evidence="2" id="KW-1185">Reference proteome</keyword>
<name>A0AAX7SED1_ASTCA</name>
<protein>
    <submittedName>
        <fullName evidence="1">Uncharacterized protein</fullName>
    </submittedName>
</protein>
<dbReference type="GeneTree" id="ENSGT01120000271991"/>